<name>A0A0B1RY03_OESDE</name>
<evidence type="ECO:0000313" key="2">
    <source>
        <dbReference type="Proteomes" id="UP000053660"/>
    </source>
</evidence>
<feature type="non-terminal residue" evidence="1">
    <location>
        <position position="160"/>
    </location>
</feature>
<accession>A0A0B1RY03</accession>
<dbReference type="OrthoDB" id="5865526at2759"/>
<evidence type="ECO:0000313" key="1">
    <source>
        <dbReference type="EMBL" id="KHJ76077.1"/>
    </source>
</evidence>
<evidence type="ECO:0008006" key="3">
    <source>
        <dbReference type="Google" id="ProtNLM"/>
    </source>
</evidence>
<sequence>MLNMKISAMLDTGSIISIIPVGLIAEARKRGFDFMSLELVEDSKMEPVYDASAAVNNTEERVLLREGDELGHWGTEKWKETWEDVNPLMLDSSAEEMSWEERQRLLFEQIKEGSKENLVEMDIETGDHRPVKMKARPVPLGIRKKLRELLEDLEKKRIIE</sequence>
<keyword evidence="2" id="KW-1185">Reference proteome</keyword>
<proteinExistence type="predicted"/>
<dbReference type="Proteomes" id="UP000053660">
    <property type="component" value="Unassembled WGS sequence"/>
</dbReference>
<dbReference type="EMBL" id="KN612114">
    <property type="protein sequence ID" value="KHJ76077.1"/>
    <property type="molecule type" value="Genomic_DNA"/>
</dbReference>
<gene>
    <name evidence="1" type="ORF">OESDEN_24304</name>
</gene>
<dbReference type="AlphaFoldDB" id="A0A0B1RY03"/>
<organism evidence="1 2">
    <name type="scientific">Oesophagostomum dentatum</name>
    <name type="common">Nodular worm</name>
    <dbReference type="NCBI Taxonomy" id="61180"/>
    <lineage>
        <taxon>Eukaryota</taxon>
        <taxon>Metazoa</taxon>
        <taxon>Ecdysozoa</taxon>
        <taxon>Nematoda</taxon>
        <taxon>Chromadorea</taxon>
        <taxon>Rhabditida</taxon>
        <taxon>Rhabditina</taxon>
        <taxon>Rhabditomorpha</taxon>
        <taxon>Strongyloidea</taxon>
        <taxon>Strongylidae</taxon>
        <taxon>Oesophagostomum</taxon>
    </lineage>
</organism>
<protein>
    <recommendedName>
        <fullName evidence="3">Peptidase A2 domain-containing protein</fullName>
    </recommendedName>
</protein>
<reference evidence="1 2" key="1">
    <citation type="submission" date="2014-03" db="EMBL/GenBank/DDBJ databases">
        <title>Draft genome of the hookworm Oesophagostomum dentatum.</title>
        <authorList>
            <person name="Mitreva M."/>
        </authorList>
    </citation>
    <scope>NUCLEOTIDE SEQUENCE [LARGE SCALE GENOMIC DNA]</scope>
    <source>
        <strain evidence="1 2">OD-Hann</strain>
    </source>
</reference>